<evidence type="ECO:0000256" key="2">
    <source>
        <dbReference type="ARBA" id="ARBA00022679"/>
    </source>
</evidence>
<keyword evidence="12" id="KW-0695">RNA-directed DNA polymerase</keyword>
<keyword evidence="3" id="KW-0548">Nucleotidyltransferase</keyword>
<dbReference type="STRING" id="1128400.L7N6E2"/>
<reference evidence="18" key="2">
    <citation type="submission" date="2011-12" db="EMBL/GenBank/DDBJ databases">
        <authorList>
            <person name="Gueldener U."/>
        </authorList>
    </citation>
    <scope>NUCLEOTIDE SEQUENCE</scope>
    <source>
        <strain evidence="18">Uh4857-4</strain>
    </source>
</reference>
<dbReference type="InterPro" id="IPR041588">
    <property type="entry name" value="Integrase_H2C2"/>
</dbReference>
<evidence type="ECO:0000256" key="13">
    <source>
        <dbReference type="ARBA" id="ARBA00022932"/>
    </source>
</evidence>
<evidence type="ECO:0000256" key="12">
    <source>
        <dbReference type="ARBA" id="ARBA00022918"/>
    </source>
</evidence>
<accession>I2FSP0</accession>
<keyword evidence="11" id="KW-0229">DNA integration</keyword>
<dbReference type="InterPro" id="IPR043128">
    <property type="entry name" value="Rev_trsase/Diguanyl_cyclase"/>
</dbReference>
<accession>Q2A766</accession>
<evidence type="ECO:0000256" key="5">
    <source>
        <dbReference type="ARBA" id="ARBA00022723"/>
    </source>
</evidence>
<dbReference type="Pfam" id="PF24626">
    <property type="entry name" value="SH3_Tf2-1"/>
    <property type="match status" value="1"/>
</dbReference>
<dbReference type="Gene3D" id="3.30.420.10">
    <property type="entry name" value="Ribonuclease H-like superfamily/Ribonuclease H"/>
    <property type="match status" value="1"/>
</dbReference>
<keyword evidence="7" id="KW-0255">Endonuclease</keyword>
<evidence type="ECO:0000256" key="4">
    <source>
        <dbReference type="ARBA" id="ARBA00022722"/>
    </source>
</evidence>
<dbReference type="InterPro" id="IPR012337">
    <property type="entry name" value="RNaseH-like_sf"/>
</dbReference>
<dbReference type="InterPro" id="IPR043502">
    <property type="entry name" value="DNA/RNA_pol_sf"/>
</dbReference>
<dbReference type="GO" id="GO:0003887">
    <property type="term" value="F:DNA-directed DNA polymerase activity"/>
    <property type="evidence" value="ECO:0007669"/>
    <property type="project" value="UniProtKB-KW"/>
</dbReference>
<dbReference type="GO" id="GO:0006310">
    <property type="term" value="P:DNA recombination"/>
    <property type="evidence" value="ECO:0007669"/>
    <property type="project" value="UniProtKB-KW"/>
</dbReference>
<dbReference type="GO" id="GO:0005634">
    <property type="term" value="C:nucleus"/>
    <property type="evidence" value="ECO:0007669"/>
    <property type="project" value="UniProtKB-ARBA"/>
</dbReference>
<dbReference type="GO" id="GO:0003964">
    <property type="term" value="F:RNA-directed DNA polymerase activity"/>
    <property type="evidence" value="ECO:0007669"/>
    <property type="project" value="UniProtKB-KW"/>
</dbReference>
<dbReference type="InterPro" id="IPR036397">
    <property type="entry name" value="RNaseH_sf"/>
</dbReference>
<keyword evidence="15" id="KW-0233">DNA recombination</keyword>
<dbReference type="EMBL" id="CAGI01000150">
    <property type="protein sequence ID" value="CCF49933.1"/>
    <property type="molecule type" value="Genomic_DNA"/>
</dbReference>
<evidence type="ECO:0000256" key="9">
    <source>
        <dbReference type="ARBA" id="ARBA00022842"/>
    </source>
</evidence>
<dbReference type="InterPro" id="IPR041373">
    <property type="entry name" value="RT_RNaseH"/>
</dbReference>
<evidence type="ECO:0000256" key="6">
    <source>
        <dbReference type="ARBA" id="ARBA00022750"/>
    </source>
</evidence>
<keyword evidence="1" id="KW-0645">Protease</keyword>
<dbReference type="Gene3D" id="1.10.340.70">
    <property type="match status" value="1"/>
</dbReference>
<dbReference type="PROSITE" id="PS50994">
    <property type="entry name" value="INTEGRASE"/>
    <property type="match status" value="1"/>
</dbReference>
<dbReference type="GO" id="GO:0006508">
    <property type="term" value="P:proteolysis"/>
    <property type="evidence" value="ECO:0007669"/>
    <property type="project" value="UniProtKB-KW"/>
</dbReference>
<dbReference type="GO" id="GO:0015074">
    <property type="term" value="P:DNA integration"/>
    <property type="evidence" value="ECO:0007669"/>
    <property type="project" value="UniProtKB-KW"/>
</dbReference>
<reference evidence="18 19" key="3">
    <citation type="journal article" date="2012" name="Plant Cell">
        <title>Genome comparison of barley and maize smut fungi reveals targeted loss of RNA silencing components and species-specific presence of transposable elements.</title>
        <authorList>
            <person name="Laurie J.D."/>
            <person name="Ali S."/>
            <person name="Linning R."/>
            <person name="Mannhaupt G."/>
            <person name="Wong P."/>
            <person name="Gueldener U."/>
            <person name="Muensterkoetter M."/>
            <person name="Moore R."/>
            <person name="Kahmann R."/>
            <person name="Bakkeren G."/>
            <person name="Schirawski J."/>
        </authorList>
    </citation>
    <scope>NUCLEOTIDE SEQUENCE [LARGE SCALE GENOMIC DNA]</scope>
    <source>
        <strain evidence="18">Uh4857-4</strain>
        <strain evidence="19">Uh4875-4</strain>
    </source>
</reference>
<accession>L7N6E2</accession>
<dbReference type="Pfam" id="PF17917">
    <property type="entry name" value="RT_RNaseH"/>
    <property type="match status" value="1"/>
</dbReference>
<evidence type="ECO:0000256" key="3">
    <source>
        <dbReference type="ARBA" id="ARBA00022695"/>
    </source>
</evidence>
<dbReference type="GO" id="GO:0003723">
    <property type="term" value="F:RNA binding"/>
    <property type="evidence" value="ECO:0007669"/>
    <property type="project" value="UniProtKB-KW"/>
</dbReference>
<keyword evidence="13" id="KW-0239">DNA-directed DNA polymerase</keyword>
<organism evidence="17">
    <name type="scientific">Ustilago hordei</name>
    <name type="common">Barley covered smut fungus</name>
    <dbReference type="NCBI Taxonomy" id="120017"/>
    <lineage>
        <taxon>Eukaryota</taxon>
        <taxon>Fungi</taxon>
        <taxon>Dikarya</taxon>
        <taxon>Basidiomycota</taxon>
        <taxon>Ustilaginomycotina</taxon>
        <taxon>Ustilaginomycetes</taxon>
        <taxon>Ustilaginales</taxon>
        <taxon>Ustilaginaceae</taxon>
        <taxon>Ustilago</taxon>
    </lineage>
</organism>
<keyword evidence="4" id="KW-0540">Nuclease</keyword>
<dbReference type="SUPFAM" id="SSF53098">
    <property type="entry name" value="Ribonuclease H-like"/>
    <property type="match status" value="1"/>
</dbReference>
<dbReference type="GO" id="GO:0004190">
    <property type="term" value="F:aspartic-type endopeptidase activity"/>
    <property type="evidence" value="ECO:0007669"/>
    <property type="project" value="UniProtKB-KW"/>
</dbReference>
<keyword evidence="6" id="KW-0064">Aspartyl protease</keyword>
<dbReference type="PANTHER" id="PTHR37984">
    <property type="entry name" value="PROTEIN CBG26694"/>
    <property type="match status" value="1"/>
</dbReference>
<keyword evidence="10" id="KW-0694">RNA-binding</keyword>
<dbReference type="GO" id="GO:0004519">
    <property type="term" value="F:endonuclease activity"/>
    <property type="evidence" value="ECO:0007669"/>
    <property type="project" value="UniProtKB-KW"/>
</dbReference>
<dbReference type="Pfam" id="PF00078">
    <property type="entry name" value="RVT_1"/>
    <property type="match status" value="1"/>
</dbReference>
<dbReference type="PANTHER" id="PTHR37984:SF5">
    <property type="entry name" value="PROTEIN NYNRIN-LIKE"/>
    <property type="match status" value="1"/>
</dbReference>
<evidence type="ECO:0000256" key="8">
    <source>
        <dbReference type="ARBA" id="ARBA00022801"/>
    </source>
</evidence>
<keyword evidence="8" id="KW-0378">Hydrolase</keyword>
<dbReference type="InterPro" id="IPR050951">
    <property type="entry name" value="Retrovirus_Pol_polyprotein"/>
</dbReference>
<dbReference type="GO" id="GO:0003677">
    <property type="term" value="F:DNA binding"/>
    <property type="evidence" value="ECO:0007669"/>
    <property type="project" value="UniProtKB-KW"/>
</dbReference>
<feature type="domain" description="Integrase catalytic" evidence="16">
    <location>
        <begin position="626"/>
        <end position="790"/>
    </location>
</feature>
<sequence length="982" mass="110525">MHLPSATLDANPRMFKPRLYRVSPCDRQAIDLVFDELTWQGHLTTAPPGTPCSWPVFVVYHEGKPCPVVDLRQLNDVVDPDVYPLPTPDKLREKLAGAKYITMFDLCKAFYQMLLHPDDHWKATVLTHCGQETLSCTIMGQSHSVSFLQQVLTEAFKVDRLSTMAFVYVDDFGVHSNSLDEHMDHIHTVLGVIQTLGLTLAQDKAHVACKEVPLLGHLVSRQGTRTMPSKCEAIKSIPYPAMLNQLEHMVGFFSYYKNYVPHFSALIAPLQHLKTTLLRLSPKTRQARKCYCTGMSVPDDTSTRQSLTKLKTILQDWALQFPDYSQPFLLYVDTSQQHGFALALHQNHQDSGIGDSIQCIDAIHLNSTDASAKAPVWFDSHALKPAEKSYWPTELEAAAAVWALFRMKRFLDALPGPHLLFTDHLAVTSIADAKPFSSTPAARNPRLVRFTLILAEFCPKLWILHRKGIYMAHVDALSRIQASETELASFHAHELIIDPGLIAHILQSQQSDSMLQLLHQELTATGKGTLPFDNGSFGLNADNILCRITPSGVWKPCIGTAALPRIIGLVHTGHLGTKATFDRFRAVAYAPHLLCHVEDFVKCCTQCQQMRTLHHWPYGSLQPLPAPDTPFTTISCDFIVCLPLACTLFDLDPVDTVLILTDTATCRIYLLSSTTTWSTERWSLRYVEQLLPHVGWPKKIISDRDLQLTSQFWCSLNTCYSCELIFSTAHHKSNGQSKRAIQSVELLLRGLCNAWSDDWADHLPLVELLLGNRPNASMNAAPNDLLYGLRLHDPFTMLQLVMSLSDLTLLDCCLALCQQALDHLALVQAYMHQWYNSLHTPPPKLAISDWVWLELHDGYLLPPSFLPPDQRLGIQHIGPYPIKHMVSNLAYEISLPLESHLHPVISIQHLEPYMPSDKPITTSLVTEILKEHKTHCCSKQYLVCFEHASCDKWVLENTVTNPAILEQWHLRRPLLPPSASPD</sequence>
<evidence type="ECO:0000256" key="7">
    <source>
        <dbReference type="ARBA" id="ARBA00022759"/>
    </source>
</evidence>
<protein>
    <recommendedName>
        <fullName evidence="16">Integrase catalytic domain-containing protein</fullName>
    </recommendedName>
</protein>
<evidence type="ECO:0000313" key="17">
    <source>
        <dbReference type="EMBL" id="CAJ41904.1"/>
    </source>
</evidence>
<dbReference type="CDD" id="cd01647">
    <property type="entry name" value="RT_LTR"/>
    <property type="match status" value="1"/>
</dbReference>
<proteinExistence type="predicted"/>
<dbReference type="HOGENOM" id="CLU_000384_38_0_1"/>
<name>Q2A766_USTHO</name>
<evidence type="ECO:0000256" key="14">
    <source>
        <dbReference type="ARBA" id="ARBA00023125"/>
    </source>
</evidence>
<dbReference type="OMA" id="WPTELEA"/>
<dbReference type="Gene3D" id="3.10.10.10">
    <property type="entry name" value="HIV Type 1 Reverse Transcriptase, subunit A, domain 1"/>
    <property type="match status" value="1"/>
</dbReference>
<dbReference type="InterPro" id="IPR056924">
    <property type="entry name" value="SH3_Tf2-1"/>
</dbReference>
<keyword evidence="5" id="KW-0479">Metal-binding</keyword>
<evidence type="ECO:0000313" key="18">
    <source>
        <dbReference type="EMBL" id="CCF49933.1"/>
    </source>
</evidence>
<dbReference type="InterPro" id="IPR000477">
    <property type="entry name" value="RT_dom"/>
</dbReference>
<keyword evidence="14" id="KW-0238">DNA-binding</keyword>
<dbReference type="eggNOG" id="KOG0017">
    <property type="taxonomic scope" value="Eukaryota"/>
</dbReference>
<dbReference type="GO" id="GO:0046872">
    <property type="term" value="F:metal ion binding"/>
    <property type="evidence" value="ECO:0007669"/>
    <property type="project" value="UniProtKB-KW"/>
</dbReference>
<reference evidence="17" key="1">
    <citation type="journal article" date="2006" name="Fungal Genet. Biol.">
        <title>Mating factor linkage and genome evolution in basidiomycetous pathogens of cereals.</title>
        <authorList>
            <person name="Bakkeren G."/>
            <person name="Jiang G."/>
            <person name="Warren R.L."/>
            <person name="Butterfield Y."/>
            <person name="Shin H."/>
            <person name="Chiu R."/>
            <person name="Linning R."/>
            <person name="Schein J."/>
            <person name="Lee N."/>
            <person name="Hu G."/>
            <person name="Kupfer D.M."/>
            <person name="Tang Y."/>
            <person name="Roe B.A."/>
            <person name="Jones S."/>
            <person name="Marra M."/>
            <person name="Kronstad J.W."/>
        </authorList>
    </citation>
    <scope>NUCLEOTIDE SEQUENCE</scope>
    <source>
        <strain evidence="17">4857-4</strain>
    </source>
</reference>
<evidence type="ECO:0000259" key="16">
    <source>
        <dbReference type="PROSITE" id="PS50994"/>
    </source>
</evidence>
<dbReference type="Proteomes" id="UP000006174">
    <property type="component" value="Unassembled WGS sequence"/>
</dbReference>
<dbReference type="Pfam" id="PF17921">
    <property type="entry name" value="Integrase_H2C2"/>
    <property type="match status" value="1"/>
</dbReference>
<keyword evidence="2" id="KW-0808">Transferase</keyword>
<evidence type="ECO:0000313" key="19">
    <source>
        <dbReference type="Proteomes" id="UP000006174"/>
    </source>
</evidence>
<dbReference type="Gene3D" id="3.30.70.270">
    <property type="match status" value="2"/>
</dbReference>
<dbReference type="AlphaFoldDB" id="Q2A766"/>
<keyword evidence="19" id="KW-1185">Reference proteome</keyword>
<evidence type="ECO:0000256" key="10">
    <source>
        <dbReference type="ARBA" id="ARBA00022884"/>
    </source>
</evidence>
<dbReference type="EMBL" id="AM118080">
    <property type="protein sequence ID" value="CAJ41904.1"/>
    <property type="molecule type" value="Genomic_DNA"/>
</dbReference>
<dbReference type="InterPro" id="IPR001584">
    <property type="entry name" value="Integrase_cat-core"/>
</dbReference>
<keyword evidence="9" id="KW-0460">Magnesium</keyword>
<gene>
    <name evidence="17" type="ORF">UHO_0060</name>
    <name evidence="18" type="ORF">UHOR_00837</name>
</gene>
<evidence type="ECO:0000256" key="11">
    <source>
        <dbReference type="ARBA" id="ARBA00022908"/>
    </source>
</evidence>
<dbReference type="SUPFAM" id="SSF56672">
    <property type="entry name" value="DNA/RNA polymerases"/>
    <property type="match status" value="1"/>
</dbReference>
<evidence type="ECO:0000256" key="1">
    <source>
        <dbReference type="ARBA" id="ARBA00022670"/>
    </source>
</evidence>
<evidence type="ECO:0000256" key="15">
    <source>
        <dbReference type="ARBA" id="ARBA00023172"/>
    </source>
</evidence>